<keyword evidence="2" id="KW-1185">Reference proteome</keyword>
<dbReference type="Proteomes" id="UP000031433">
    <property type="component" value="Unassembled WGS sequence"/>
</dbReference>
<organism evidence="1 2">
    <name type="scientific">Geobacter soli</name>
    <dbReference type="NCBI Taxonomy" id="1510391"/>
    <lineage>
        <taxon>Bacteria</taxon>
        <taxon>Pseudomonadati</taxon>
        <taxon>Thermodesulfobacteriota</taxon>
        <taxon>Desulfuromonadia</taxon>
        <taxon>Geobacterales</taxon>
        <taxon>Geobacteraceae</taxon>
        <taxon>Geobacter</taxon>
    </lineage>
</organism>
<reference evidence="1 2" key="1">
    <citation type="submission" date="2015-01" db="EMBL/GenBank/DDBJ databases">
        <title>Genome sequence of the anaerobic bacterium Geobacter soli GSS01, a dissimilatory Fe(III) reducer from soil.</title>
        <authorList>
            <person name="Yang G."/>
            <person name="Zhou S."/>
        </authorList>
    </citation>
    <scope>NUCLEOTIDE SEQUENCE [LARGE SCALE GENOMIC DNA]</scope>
    <source>
        <strain evidence="1 2">GSS01</strain>
    </source>
</reference>
<evidence type="ECO:0008006" key="3">
    <source>
        <dbReference type="Google" id="ProtNLM"/>
    </source>
</evidence>
<dbReference type="AlphaFoldDB" id="A0A0C1TQX1"/>
<evidence type="ECO:0000313" key="1">
    <source>
        <dbReference type="EMBL" id="KIE41683.1"/>
    </source>
</evidence>
<name>A0A0C1TQX1_9BACT</name>
<protein>
    <recommendedName>
        <fullName evidence="3">Plasmid stabilization protein</fullName>
    </recommendedName>
</protein>
<comment type="caution">
    <text evidence="1">The sequence shown here is derived from an EMBL/GenBank/DDBJ whole genome shotgun (WGS) entry which is preliminary data.</text>
</comment>
<accession>A0A0C1TQX1</accession>
<dbReference type="RefSeq" id="WP_039643542.1">
    <property type="nucleotide sequence ID" value="NZ_JXBL01000001.1"/>
</dbReference>
<proteinExistence type="predicted"/>
<evidence type="ECO:0000313" key="2">
    <source>
        <dbReference type="Proteomes" id="UP000031433"/>
    </source>
</evidence>
<dbReference type="EMBL" id="JXBL01000001">
    <property type="protein sequence ID" value="KIE41683.1"/>
    <property type="molecule type" value="Genomic_DNA"/>
</dbReference>
<sequence>MAKRPLKRSLEYQARVRRYAENLAERYRVEVAEMFLERIEAAERLLYDNNFAGTDSPYLLAGQQVVLKELYIDSGPVKYCLIYELTEEYVGLVSLWHGLGSRKTDMLVRLWGTNR</sequence>
<gene>
    <name evidence="1" type="ORF">SE37_03090</name>
</gene>